<dbReference type="EMBL" id="CADCWG010000197">
    <property type="protein sequence ID" value="CAA9564850.1"/>
    <property type="molecule type" value="Genomic_DNA"/>
</dbReference>
<proteinExistence type="predicted"/>
<name>A0A6J4V2A4_9BACT</name>
<sequence>MDDQTLPGRPASQRALPFGLTDAPTPPPPCPEVGPDALFAWRGGAVVLFAERSDGPTGARWVIARGWPSGDRLTDVRRWVFDTPVRFAGQVRRLSYEATGDHRAATDLARRALAWASAQDGPGRGTRLT</sequence>
<protein>
    <submittedName>
        <fullName evidence="2">Uncharacterized protein</fullName>
    </submittedName>
</protein>
<evidence type="ECO:0000256" key="1">
    <source>
        <dbReference type="SAM" id="MobiDB-lite"/>
    </source>
</evidence>
<dbReference type="AlphaFoldDB" id="A0A6J4V2A4"/>
<feature type="region of interest" description="Disordered" evidence="1">
    <location>
        <begin position="1"/>
        <end position="33"/>
    </location>
</feature>
<organism evidence="2">
    <name type="scientific">uncultured Thermomicrobiales bacterium</name>
    <dbReference type="NCBI Taxonomy" id="1645740"/>
    <lineage>
        <taxon>Bacteria</taxon>
        <taxon>Pseudomonadati</taxon>
        <taxon>Thermomicrobiota</taxon>
        <taxon>Thermomicrobia</taxon>
        <taxon>Thermomicrobiales</taxon>
        <taxon>environmental samples</taxon>
    </lineage>
</organism>
<evidence type="ECO:0000313" key="2">
    <source>
        <dbReference type="EMBL" id="CAA9564850.1"/>
    </source>
</evidence>
<reference evidence="2" key="1">
    <citation type="submission" date="2020-02" db="EMBL/GenBank/DDBJ databases">
        <authorList>
            <person name="Meier V. D."/>
        </authorList>
    </citation>
    <scope>NUCLEOTIDE SEQUENCE</scope>
    <source>
        <strain evidence="2">AVDCRST_MAG49</strain>
    </source>
</reference>
<accession>A0A6J4V2A4</accession>
<gene>
    <name evidence="2" type="ORF">AVDCRST_MAG49-2815</name>
</gene>